<dbReference type="Proteomes" id="UP001159364">
    <property type="component" value="Linkage Group LG09"/>
</dbReference>
<dbReference type="SMART" id="SM00248">
    <property type="entry name" value="ANK"/>
    <property type="match status" value="5"/>
</dbReference>
<dbReference type="Gene3D" id="1.25.40.20">
    <property type="entry name" value="Ankyrin repeat-containing domain"/>
    <property type="match status" value="1"/>
</dbReference>
<dbReference type="Pfam" id="PF12796">
    <property type="entry name" value="Ank_2"/>
    <property type="match status" value="2"/>
</dbReference>
<name>A0AAV8SVU5_9ROSI</name>
<feature type="repeat" description="ANK" evidence="1">
    <location>
        <begin position="76"/>
        <end position="108"/>
    </location>
</feature>
<keyword evidence="1" id="KW-0040">ANK repeat</keyword>
<dbReference type="AlphaFoldDB" id="A0AAV8SVU5"/>
<feature type="repeat" description="ANK" evidence="1">
    <location>
        <begin position="110"/>
        <end position="131"/>
    </location>
</feature>
<dbReference type="EMBL" id="JAIWQS010000009">
    <property type="protein sequence ID" value="KAJ8756143.1"/>
    <property type="molecule type" value="Genomic_DNA"/>
</dbReference>
<dbReference type="SUPFAM" id="SSF48403">
    <property type="entry name" value="Ankyrin repeat"/>
    <property type="match status" value="1"/>
</dbReference>
<gene>
    <name evidence="2" type="ORF">K2173_024690</name>
</gene>
<organism evidence="2 3">
    <name type="scientific">Erythroxylum novogranatense</name>
    <dbReference type="NCBI Taxonomy" id="1862640"/>
    <lineage>
        <taxon>Eukaryota</taxon>
        <taxon>Viridiplantae</taxon>
        <taxon>Streptophyta</taxon>
        <taxon>Embryophyta</taxon>
        <taxon>Tracheophyta</taxon>
        <taxon>Spermatophyta</taxon>
        <taxon>Magnoliopsida</taxon>
        <taxon>eudicotyledons</taxon>
        <taxon>Gunneridae</taxon>
        <taxon>Pentapetalae</taxon>
        <taxon>rosids</taxon>
        <taxon>fabids</taxon>
        <taxon>Malpighiales</taxon>
        <taxon>Erythroxylaceae</taxon>
        <taxon>Erythroxylum</taxon>
    </lineage>
</organism>
<accession>A0AAV8SVU5</accession>
<dbReference type="PANTHER" id="PTHR24128:SF96">
    <property type="entry name" value="ANKYRIN REPEAT-CONTAINING PROTEIN BDA1-LIKE"/>
    <property type="match status" value="1"/>
</dbReference>
<sequence length="240" mass="26938">MGIRGDNTQKLFEASLRGCVSTLDTLLKKDPVILGRISLSSFTETPLHIASLLGHLHFTVALLDHKPDLSDELNSQGQAPLHLASAEGHIMIVKALLRVNACVCLVPDQFGRIPLHLAVMRGRVEVIRELVHARPASVKEKLHGQETVLHLCIRYNHLQALQLLLPPAINESEFINSADRNGHTILQLAVSKKQIELIYIIICEFEIFSKKGLPIILINLEFYINYLIVDLIINYDRIEL</sequence>
<keyword evidence="3" id="KW-1185">Reference proteome</keyword>
<evidence type="ECO:0008006" key="4">
    <source>
        <dbReference type="Google" id="ProtNLM"/>
    </source>
</evidence>
<comment type="caution">
    <text evidence="2">The sequence shown here is derived from an EMBL/GenBank/DDBJ whole genome shotgun (WGS) entry which is preliminary data.</text>
</comment>
<reference evidence="2 3" key="1">
    <citation type="submission" date="2021-09" db="EMBL/GenBank/DDBJ databases">
        <title>Genomic insights and catalytic innovation underlie evolution of tropane alkaloids biosynthesis.</title>
        <authorList>
            <person name="Wang Y.-J."/>
            <person name="Tian T."/>
            <person name="Huang J.-P."/>
            <person name="Huang S.-X."/>
        </authorList>
    </citation>
    <scope>NUCLEOTIDE SEQUENCE [LARGE SCALE GENOMIC DNA]</scope>
    <source>
        <strain evidence="2">KIB-2018</strain>
        <tissue evidence="2">Leaf</tissue>
    </source>
</reference>
<dbReference type="PROSITE" id="PS50297">
    <property type="entry name" value="ANK_REP_REGION"/>
    <property type="match status" value="2"/>
</dbReference>
<proteinExistence type="predicted"/>
<evidence type="ECO:0000313" key="2">
    <source>
        <dbReference type="EMBL" id="KAJ8756143.1"/>
    </source>
</evidence>
<dbReference type="InterPro" id="IPR002110">
    <property type="entry name" value="Ankyrin_rpt"/>
</dbReference>
<dbReference type="PROSITE" id="PS50088">
    <property type="entry name" value="ANK_REPEAT"/>
    <property type="match status" value="2"/>
</dbReference>
<dbReference type="InterPro" id="IPR036770">
    <property type="entry name" value="Ankyrin_rpt-contain_sf"/>
</dbReference>
<evidence type="ECO:0000313" key="3">
    <source>
        <dbReference type="Proteomes" id="UP001159364"/>
    </source>
</evidence>
<protein>
    <recommendedName>
        <fullName evidence="4">Ankyrin repeat protein</fullName>
    </recommendedName>
</protein>
<dbReference type="PANTHER" id="PTHR24128">
    <property type="entry name" value="HOMEOBOX PROTEIN WARIAI"/>
    <property type="match status" value="1"/>
</dbReference>
<evidence type="ECO:0000256" key="1">
    <source>
        <dbReference type="PROSITE-ProRule" id="PRU00023"/>
    </source>
</evidence>